<evidence type="ECO:0008006" key="4">
    <source>
        <dbReference type="Google" id="ProtNLM"/>
    </source>
</evidence>
<feature type="region of interest" description="Disordered" evidence="1">
    <location>
        <begin position="35"/>
        <end position="61"/>
    </location>
</feature>
<dbReference type="VEuPathDB" id="VectorBase:LOC119164264"/>
<dbReference type="Proteomes" id="UP000821866">
    <property type="component" value="Chromosome 7"/>
</dbReference>
<gene>
    <name evidence="2" type="ORF">HPB51_023158</name>
</gene>
<feature type="compositionally biased region" description="Polar residues" evidence="1">
    <location>
        <begin position="43"/>
        <end position="60"/>
    </location>
</feature>
<accession>A0A9J6DJI1</accession>
<evidence type="ECO:0000313" key="3">
    <source>
        <dbReference type="Proteomes" id="UP000821866"/>
    </source>
</evidence>
<reference evidence="2" key="1">
    <citation type="journal article" date="2020" name="Cell">
        <title>Large-Scale Comparative Analyses of Tick Genomes Elucidate Their Genetic Diversity and Vector Capacities.</title>
        <authorList>
            <consortium name="Tick Genome and Microbiome Consortium (TIGMIC)"/>
            <person name="Jia N."/>
            <person name="Wang J."/>
            <person name="Shi W."/>
            <person name="Du L."/>
            <person name="Sun Y."/>
            <person name="Zhan W."/>
            <person name="Jiang J.F."/>
            <person name="Wang Q."/>
            <person name="Zhang B."/>
            <person name="Ji P."/>
            <person name="Bell-Sakyi L."/>
            <person name="Cui X.M."/>
            <person name="Yuan T.T."/>
            <person name="Jiang B.G."/>
            <person name="Yang W.F."/>
            <person name="Lam T.T."/>
            <person name="Chang Q.C."/>
            <person name="Ding S.J."/>
            <person name="Wang X.J."/>
            <person name="Zhu J.G."/>
            <person name="Ruan X.D."/>
            <person name="Zhao L."/>
            <person name="Wei J.T."/>
            <person name="Ye R.Z."/>
            <person name="Que T.C."/>
            <person name="Du C.H."/>
            <person name="Zhou Y.H."/>
            <person name="Cheng J.X."/>
            <person name="Dai P.F."/>
            <person name="Guo W.B."/>
            <person name="Han X.H."/>
            <person name="Huang E.J."/>
            <person name="Li L.F."/>
            <person name="Wei W."/>
            <person name="Gao Y.C."/>
            <person name="Liu J.Z."/>
            <person name="Shao H.Z."/>
            <person name="Wang X."/>
            <person name="Wang C.C."/>
            <person name="Yang T.C."/>
            <person name="Huo Q.B."/>
            <person name="Li W."/>
            <person name="Chen H.Y."/>
            <person name="Chen S.E."/>
            <person name="Zhou L.G."/>
            <person name="Ni X.B."/>
            <person name="Tian J.H."/>
            <person name="Sheng Y."/>
            <person name="Liu T."/>
            <person name="Pan Y.S."/>
            <person name="Xia L.Y."/>
            <person name="Li J."/>
            <person name="Zhao F."/>
            <person name="Cao W.C."/>
        </authorList>
    </citation>
    <scope>NUCLEOTIDE SEQUENCE</scope>
    <source>
        <strain evidence="2">Rmic-2018</strain>
    </source>
</reference>
<dbReference type="EMBL" id="JABSTU010000009">
    <property type="protein sequence ID" value="KAH8022271.1"/>
    <property type="molecule type" value="Genomic_DNA"/>
</dbReference>
<organism evidence="2 3">
    <name type="scientific">Rhipicephalus microplus</name>
    <name type="common">Cattle tick</name>
    <name type="synonym">Boophilus microplus</name>
    <dbReference type="NCBI Taxonomy" id="6941"/>
    <lineage>
        <taxon>Eukaryota</taxon>
        <taxon>Metazoa</taxon>
        <taxon>Ecdysozoa</taxon>
        <taxon>Arthropoda</taxon>
        <taxon>Chelicerata</taxon>
        <taxon>Arachnida</taxon>
        <taxon>Acari</taxon>
        <taxon>Parasitiformes</taxon>
        <taxon>Ixodida</taxon>
        <taxon>Ixodoidea</taxon>
        <taxon>Ixodidae</taxon>
        <taxon>Rhipicephalinae</taxon>
        <taxon>Rhipicephalus</taxon>
        <taxon>Boophilus</taxon>
    </lineage>
</organism>
<name>A0A9J6DJI1_RHIMP</name>
<dbReference type="AlphaFoldDB" id="A0A9J6DJI1"/>
<protein>
    <recommendedName>
        <fullName evidence="4">Pancreatic trypsin inhibitor</fullName>
    </recommendedName>
</protein>
<keyword evidence="3" id="KW-1185">Reference proteome</keyword>
<reference evidence="2" key="2">
    <citation type="submission" date="2021-09" db="EMBL/GenBank/DDBJ databases">
        <authorList>
            <person name="Jia N."/>
            <person name="Wang J."/>
            <person name="Shi W."/>
            <person name="Du L."/>
            <person name="Sun Y."/>
            <person name="Zhan W."/>
            <person name="Jiang J."/>
            <person name="Wang Q."/>
            <person name="Zhang B."/>
            <person name="Ji P."/>
            <person name="Sakyi L.B."/>
            <person name="Cui X."/>
            <person name="Yuan T."/>
            <person name="Jiang B."/>
            <person name="Yang W."/>
            <person name="Lam T.T.-Y."/>
            <person name="Chang Q."/>
            <person name="Ding S."/>
            <person name="Wang X."/>
            <person name="Zhu J."/>
            <person name="Ruan X."/>
            <person name="Zhao L."/>
            <person name="Wei J."/>
            <person name="Que T."/>
            <person name="Du C."/>
            <person name="Cheng J."/>
            <person name="Dai P."/>
            <person name="Han X."/>
            <person name="Huang E."/>
            <person name="Gao Y."/>
            <person name="Liu J."/>
            <person name="Shao H."/>
            <person name="Ye R."/>
            <person name="Li L."/>
            <person name="Wei W."/>
            <person name="Wang X."/>
            <person name="Wang C."/>
            <person name="Huo Q."/>
            <person name="Li W."/>
            <person name="Guo W."/>
            <person name="Chen H."/>
            <person name="Chen S."/>
            <person name="Zhou L."/>
            <person name="Zhou L."/>
            <person name="Ni X."/>
            <person name="Tian J."/>
            <person name="Zhou Y."/>
            <person name="Sheng Y."/>
            <person name="Liu T."/>
            <person name="Pan Y."/>
            <person name="Xia L."/>
            <person name="Li J."/>
            <person name="Zhao F."/>
            <person name="Cao W."/>
        </authorList>
    </citation>
    <scope>NUCLEOTIDE SEQUENCE</scope>
    <source>
        <strain evidence="2">Rmic-2018</strain>
        <tissue evidence="2">Larvae</tissue>
    </source>
</reference>
<comment type="caution">
    <text evidence="2">The sequence shown here is derived from an EMBL/GenBank/DDBJ whole genome shotgun (WGS) entry which is preliminary data.</text>
</comment>
<sequence>MDSERWPEARFPARFHPDLTAISEWPSEEYTLREAYEARSESSNEPGYWSTESGTRNQWSPPAHETVAKVRTQKAKQNVADNAFGDNDDEPNWLHHPTTTLPYGPQFIAEAYSDERELLSSSSEFSSKLPNARQRAFDSKAEGQLEWASRARRGVAPVHQPDPPNTCSRCALSTFLITLSVLCVVAVLVDIKRRAEEASDQSTTIGRVDAPATAAYTERSSQKSEVAYVNSTTTSKPSARKLKRRYFAPSSVVPLEGRNVREHRASVAASSDTDAVNLMRAMKRGRVEVTLTAGFAPELRYTNYSWLSTRHRCGVAFYTYCSENRHDVYYRHGTRSCVPTRTDHVQVCNRSPNRFATLQACKNSCMHNELPAEPCFEKALFSWCSSCANLFTAAADIACAIQRRQDVSATWWLFTGKHCRPWHFPGGLCPDYAETDVFASQHECMRRCFPPRHAPVRTHAGRRRRVPCRPPKAGTVCKVDVLKFPYFADITTGSGRVRCLKASSSYLLGHRCLIGSNHFSTETACKRTCVNSAPGHRPKYILA</sequence>
<evidence type="ECO:0000313" key="2">
    <source>
        <dbReference type="EMBL" id="KAH8022271.1"/>
    </source>
</evidence>
<evidence type="ECO:0000256" key="1">
    <source>
        <dbReference type="SAM" id="MobiDB-lite"/>
    </source>
</evidence>
<proteinExistence type="predicted"/>